<dbReference type="Proteomes" id="UP000182427">
    <property type="component" value="Chromosome I"/>
</dbReference>
<proteinExistence type="predicted"/>
<gene>
    <name evidence="1" type="ORF">SAMN05444167_0524</name>
</gene>
<evidence type="ECO:0000313" key="2">
    <source>
        <dbReference type="Proteomes" id="UP000182427"/>
    </source>
</evidence>
<name>A0A1G7G1T2_9BACT</name>
<dbReference type="EMBL" id="LT629690">
    <property type="protein sequence ID" value="SDE82078.1"/>
    <property type="molecule type" value="Genomic_DNA"/>
</dbReference>
<organism evidence="1 2">
    <name type="scientific">Terriglobus roseus</name>
    <dbReference type="NCBI Taxonomy" id="392734"/>
    <lineage>
        <taxon>Bacteria</taxon>
        <taxon>Pseudomonadati</taxon>
        <taxon>Acidobacteriota</taxon>
        <taxon>Terriglobia</taxon>
        <taxon>Terriglobales</taxon>
        <taxon>Acidobacteriaceae</taxon>
        <taxon>Terriglobus</taxon>
    </lineage>
</organism>
<accession>A0A1G7G1T2</accession>
<dbReference type="AlphaFoldDB" id="A0A1G7G1T2"/>
<reference evidence="1 2" key="1">
    <citation type="submission" date="2016-10" db="EMBL/GenBank/DDBJ databases">
        <authorList>
            <person name="de Groot N.N."/>
        </authorList>
    </citation>
    <scope>NUCLEOTIDE SEQUENCE [LARGE SCALE GENOMIC DNA]</scope>
    <source>
        <strain evidence="1 2">GAS232</strain>
    </source>
</reference>
<evidence type="ECO:0000313" key="1">
    <source>
        <dbReference type="EMBL" id="SDE82078.1"/>
    </source>
</evidence>
<protein>
    <submittedName>
        <fullName evidence="1">Uncharacterized protein</fullName>
    </submittedName>
</protein>
<keyword evidence="2" id="KW-1185">Reference proteome</keyword>
<sequence>MQYAAGDYLFFALFLLLVWFAVSFTSERGLVYRWRKVFHDLKRDYRGSKSKLVWLSLSVALRGTH</sequence>